<dbReference type="PANTHER" id="PTHR43575:SF1">
    <property type="entry name" value="PROTEIN ABCI7, CHLOROPLASTIC"/>
    <property type="match status" value="1"/>
</dbReference>
<dbReference type="AlphaFoldDB" id="A0A9D2DK34"/>
<name>A0A9D2DK34_9ACTN</name>
<dbReference type="GO" id="GO:0016226">
    <property type="term" value="P:iron-sulfur cluster assembly"/>
    <property type="evidence" value="ECO:0007669"/>
    <property type="project" value="InterPro"/>
</dbReference>
<dbReference type="Proteomes" id="UP000824029">
    <property type="component" value="Unassembled WGS sequence"/>
</dbReference>
<evidence type="ECO:0000313" key="3">
    <source>
        <dbReference type="EMBL" id="HIZ18517.1"/>
    </source>
</evidence>
<evidence type="ECO:0000259" key="2">
    <source>
        <dbReference type="Pfam" id="PF01458"/>
    </source>
</evidence>
<feature type="domain" description="SUF system FeS cluster assembly SufBD core" evidence="2">
    <location>
        <begin position="98"/>
        <end position="322"/>
    </location>
</feature>
<gene>
    <name evidence="3" type="ORF">IAA22_05360</name>
</gene>
<feature type="region of interest" description="Disordered" evidence="1">
    <location>
        <begin position="348"/>
        <end position="370"/>
    </location>
</feature>
<reference evidence="3" key="1">
    <citation type="journal article" date="2021" name="PeerJ">
        <title>Extensive microbial diversity within the chicken gut microbiome revealed by metagenomics and culture.</title>
        <authorList>
            <person name="Gilroy R."/>
            <person name="Ravi A."/>
            <person name="Getino M."/>
            <person name="Pursley I."/>
            <person name="Horton D.L."/>
            <person name="Alikhan N.F."/>
            <person name="Baker D."/>
            <person name="Gharbi K."/>
            <person name="Hall N."/>
            <person name="Watson M."/>
            <person name="Adriaenssens E.M."/>
            <person name="Foster-Nyarko E."/>
            <person name="Jarju S."/>
            <person name="Secka A."/>
            <person name="Antonio M."/>
            <person name="Oren A."/>
            <person name="Chaudhuri R.R."/>
            <person name="La Ragione R."/>
            <person name="Hildebrand F."/>
            <person name="Pallen M.J."/>
        </authorList>
    </citation>
    <scope>NUCLEOTIDE SEQUENCE</scope>
    <source>
        <strain evidence="3">ChiHecolR3B27-1887</strain>
    </source>
</reference>
<organism evidence="3 4">
    <name type="scientific">Candidatus Olsenella stercoravium</name>
    <dbReference type="NCBI Taxonomy" id="2838713"/>
    <lineage>
        <taxon>Bacteria</taxon>
        <taxon>Bacillati</taxon>
        <taxon>Actinomycetota</taxon>
        <taxon>Coriobacteriia</taxon>
        <taxon>Coriobacteriales</taxon>
        <taxon>Atopobiaceae</taxon>
        <taxon>Olsenella</taxon>
    </lineage>
</organism>
<dbReference type="InterPro" id="IPR000825">
    <property type="entry name" value="SUF_FeS_clus_asmbl_SufBD_core"/>
</dbReference>
<evidence type="ECO:0000256" key="1">
    <source>
        <dbReference type="SAM" id="MobiDB-lite"/>
    </source>
</evidence>
<dbReference type="PANTHER" id="PTHR43575">
    <property type="entry name" value="PROTEIN ABCI7, CHLOROPLASTIC"/>
    <property type="match status" value="1"/>
</dbReference>
<accession>A0A9D2DK34</accession>
<comment type="caution">
    <text evidence="3">The sequence shown here is derived from an EMBL/GenBank/DDBJ whole genome shotgun (WGS) entry which is preliminary data.</text>
</comment>
<dbReference type="InterPro" id="IPR037284">
    <property type="entry name" value="SUF_FeS_clus_asmbl_SufBD_sf"/>
</dbReference>
<protein>
    <submittedName>
        <fullName evidence="3">SufD family Fe-S cluster assembly protein</fullName>
    </submittedName>
</protein>
<dbReference type="InterPro" id="IPR055346">
    <property type="entry name" value="Fe-S_cluster_assembly_SufBD"/>
</dbReference>
<dbReference type="Pfam" id="PF01458">
    <property type="entry name" value="SUFBD_core"/>
    <property type="match status" value="1"/>
</dbReference>
<reference evidence="3" key="2">
    <citation type="submission" date="2021-04" db="EMBL/GenBank/DDBJ databases">
        <authorList>
            <person name="Gilroy R."/>
        </authorList>
    </citation>
    <scope>NUCLEOTIDE SEQUENCE</scope>
    <source>
        <strain evidence="3">ChiHecolR3B27-1887</strain>
    </source>
</reference>
<evidence type="ECO:0000313" key="4">
    <source>
        <dbReference type="Proteomes" id="UP000824029"/>
    </source>
</evidence>
<dbReference type="SUPFAM" id="SSF101960">
    <property type="entry name" value="Stabilizer of iron transporter SufD"/>
    <property type="match status" value="1"/>
</dbReference>
<proteinExistence type="predicted"/>
<dbReference type="EMBL" id="DXBZ01000099">
    <property type="protein sequence ID" value="HIZ18517.1"/>
    <property type="molecule type" value="Genomic_DNA"/>
</dbReference>
<feature type="compositionally biased region" description="Basic and acidic residues" evidence="1">
    <location>
        <begin position="349"/>
        <end position="358"/>
    </location>
</feature>
<sequence length="370" mass="39212">MAEKDLAPELTLERVNVAPAQTWNRLRTNDITLTVPAPGRKGDVYFSLPRLFEGVECGMGRAVTDWVESQAKGARYVEVPRGERREEAVVVTVGAGDVADTGVMVRAGAEVTIVVAAGAGEKDGEAGTSASLVRVIAEAGARVHLHEYVSVGTDQQHLESVGISAARDARVDVHQYLLGGGTVALGFACDLAGERARVDLGCRYHAAGAEVLDINEVVRQRGRKTRSELSYNGVLEDAAHKGLRTTIDLVHGAKGAQGNEAETVLVLGDDVVNKTLPTILCDEDDVAGNHGATIGSVSPEQLAFLASRGLSRADAEQLFVQALYEDALMHAPCPEARAVVNDSIGDRPLLNHESDDSKGVCPQLNHSEEA</sequence>